<protein>
    <recommendedName>
        <fullName evidence="5">Pentacotripeptide-repeat region of PRORP domain-containing protein</fullName>
    </recommendedName>
</protein>
<accession>D8S258</accession>
<gene>
    <name evidence="3" type="ORF">SELMODRAFT_106861</name>
</gene>
<dbReference type="PANTHER" id="PTHR47926:SF382">
    <property type="entry name" value="PENTACOTRIPEPTIDE-REPEAT REGION OF PRORP DOMAIN-CONTAINING PROTEIN"/>
    <property type="match status" value="1"/>
</dbReference>
<evidence type="ECO:0000313" key="4">
    <source>
        <dbReference type="Proteomes" id="UP000001514"/>
    </source>
</evidence>
<dbReference type="eggNOG" id="KOG4197">
    <property type="taxonomic scope" value="Eukaryota"/>
</dbReference>
<dbReference type="Proteomes" id="UP000001514">
    <property type="component" value="Unassembled WGS sequence"/>
</dbReference>
<feature type="repeat" description="PPR" evidence="2">
    <location>
        <begin position="227"/>
        <end position="257"/>
    </location>
</feature>
<dbReference type="KEGG" id="smo:SELMODRAFT_106861"/>
<evidence type="ECO:0000313" key="3">
    <source>
        <dbReference type="EMBL" id="EFJ21405.1"/>
    </source>
</evidence>
<dbReference type="HOGENOM" id="CLU_002706_0_1_1"/>
<proteinExistence type="predicted"/>
<dbReference type="InterPro" id="IPR002885">
    <property type="entry name" value="PPR_rpt"/>
</dbReference>
<dbReference type="InterPro" id="IPR046960">
    <property type="entry name" value="PPR_At4g14850-like_plant"/>
</dbReference>
<dbReference type="NCBIfam" id="TIGR00756">
    <property type="entry name" value="PPR"/>
    <property type="match status" value="3"/>
</dbReference>
<organism evidence="4">
    <name type="scientific">Selaginella moellendorffii</name>
    <name type="common">Spikemoss</name>
    <dbReference type="NCBI Taxonomy" id="88036"/>
    <lineage>
        <taxon>Eukaryota</taxon>
        <taxon>Viridiplantae</taxon>
        <taxon>Streptophyta</taxon>
        <taxon>Embryophyta</taxon>
        <taxon>Tracheophyta</taxon>
        <taxon>Lycopodiopsida</taxon>
        <taxon>Selaginellales</taxon>
        <taxon>Selaginellaceae</taxon>
        <taxon>Selaginella</taxon>
    </lineage>
</organism>
<dbReference type="PANTHER" id="PTHR47926">
    <property type="entry name" value="PENTATRICOPEPTIDE REPEAT-CONTAINING PROTEIN"/>
    <property type="match status" value="1"/>
</dbReference>
<reference evidence="3 4" key="1">
    <citation type="journal article" date="2011" name="Science">
        <title>The Selaginella genome identifies genetic changes associated with the evolution of vascular plants.</title>
        <authorList>
            <person name="Banks J.A."/>
            <person name="Nishiyama T."/>
            <person name="Hasebe M."/>
            <person name="Bowman J.L."/>
            <person name="Gribskov M."/>
            <person name="dePamphilis C."/>
            <person name="Albert V.A."/>
            <person name="Aono N."/>
            <person name="Aoyama T."/>
            <person name="Ambrose B.A."/>
            <person name="Ashton N.W."/>
            <person name="Axtell M.J."/>
            <person name="Barker E."/>
            <person name="Barker M.S."/>
            <person name="Bennetzen J.L."/>
            <person name="Bonawitz N.D."/>
            <person name="Chapple C."/>
            <person name="Cheng C."/>
            <person name="Correa L.G."/>
            <person name="Dacre M."/>
            <person name="DeBarry J."/>
            <person name="Dreyer I."/>
            <person name="Elias M."/>
            <person name="Engstrom E.M."/>
            <person name="Estelle M."/>
            <person name="Feng L."/>
            <person name="Finet C."/>
            <person name="Floyd S.K."/>
            <person name="Frommer W.B."/>
            <person name="Fujita T."/>
            <person name="Gramzow L."/>
            <person name="Gutensohn M."/>
            <person name="Harholt J."/>
            <person name="Hattori M."/>
            <person name="Heyl A."/>
            <person name="Hirai T."/>
            <person name="Hiwatashi Y."/>
            <person name="Ishikawa M."/>
            <person name="Iwata M."/>
            <person name="Karol K.G."/>
            <person name="Koehler B."/>
            <person name="Kolukisaoglu U."/>
            <person name="Kubo M."/>
            <person name="Kurata T."/>
            <person name="Lalonde S."/>
            <person name="Li K."/>
            <person name="Li Y."/>
            <person name="Litt A."/>
            <person name="Lyons E."/>
            <person name="Manning G."/>
            <person name="Maruyama T."/>
            <person name="Michael T.P."/>
            <person name="Mikami K."/>
            <person name="Miyazaki S."/>
            <person name="Morinaga S."/>
            <person name="Murata T."/>
            <person name="Mueller-Roeber B."/>
            <person name="Nelson D.R."/>
            <person name="Obara M."/>
            <person name="Oguri Y."/>
            <person name="Olmstead R.G."/>
            <person name="Onodera N."/>
            <person name="Petersen B.L."/>
            <person name="Pils B."/>
            <person name="Prigge M."/>
            <person name="Rensing S.A."/>
            <person name="Riano-Pachon D.M."/>
            <person name="Roberts A.W."/>
            <person name="Sato Y."/>
            <person name="Scheller H.V."/>
            <person name="Schulz B."/>
            <person name="Schulz C."/>
            <person name="Shakirov E.V."/>
            <person name="Shibagaki N."/>
            <person name="Shinohara N."/>
            <person name="Shippen D.E."/>
            <person name="Soerensen I."/>
            <person name="Sotooka R."/>
            <person name="Sugimoto N."/>
            <person name="Sugita M."/>
            <person name="Sumikawa N."/>
            <person name="Tanurdzic M."/>
            <person name="Theissen G."/>
            <person name="Ulvskov P."/>
            <person name="Wakazuki S."/>
            <person name="Weng J.K."/>
            <person name="Willats W.W."/>
            <person name="Wipf D."/>
            <person name="Wolf P.G."/>
            <person name="Yang L."/>
            <person name="Zimmer A.D."/>
            <person name="Zhu Q."/>
            <person name="Mitros T."/>
            <person name="Hellsten U."/>
            <person name="Loque D."/>
            <person name="Otillar R."/>
            <person name="Salamov A."/>
            <person name="Schmutz J."/>
            <person name="Shapiro H."/>
            <person name="Lindquist E."/>
            <person name="Lucas S."/>
            <person name="Rokhsar D."/>
            <person name="Grigoriev I.V."/>
        </authorList>
    </citation>
    <scope>NUCLEOTIDE SEQUENCE [LARGE SCALE GENOMIC DNA]</scope>
</reference>
<feature type="repeat" description="PPR" evidence="2">
    <location>
        <begin position="50"/>
        <end position="84"/>
    </location>
</feature>
<dbReference type="GO" id="GO:0009451">
    <property type="term" value="P:RNA modification"/>
    <property type="evidence" value="ECO:0007669"/>
    <property type="project" value="InterPro"/>
</dbReference>
<keyword evidence="4" id="KW-1185">Reference proteome</keyword>
<dbReference type="AlphaFoldDB" id="D8S258"/>
<evidence type="ECO:0008006" key="5">
    <source>
        <dbReference type="Google" id="ProtNLM"/>
    </source>
</evidence>
<dbReference type="OMA" id="FSHEYNI"/>
<keyword evidence="1" id="KW-0677">Repeat</keyword>
<sequence>MGRKLHAHAMATGNHHASNTLLANLLIDMYSKCGAIADACHIFHSMESRDLVSWTSIIQALSRAGDLREAIQVFESIRPDRRSIVSWNCLIQGALHNDDPKLALNLYSRLRDSSSRAPNRITHIAALRACASLGDLDSGRELEARISPKCFLPSNGDDPLSLSNALVDFYGKCASMGDAERVFSSIPSKNLVSWTSLIAGYSRQGDSQRVFELFRRMQSREEGIKPDAITYLSVLSACCRSGHVDRAKFYLEEMRSKHGIAPGIEHYTCMVRLLGQANLLEEARKVVETMPVKPDIVIWMALLECCKMWKNLQVGRVAFEGVMRIDDKNATAYVLMSSIYEEAL</sequence>
<dbReference type="InterPro" id="IPR011990">
    <property type="entry name" value="TPR-like_helical_dom_sf"/>
</dbReference>
<dbReference type="GO" id="GO:0003723">
    <property type="term" value="F:RNA binding"/>
    <property type="evidence" value="ECO:0007669"/>
    <property type="project" value="InterPro"/>
</dbReference>
<feature type="repeat" description="PPR" evidence="2">
    <location>
        <begin position="190"/>
        <end position="220"/>
    </location>
</feature>
<evidence type="ECO:0000256" key="2">
    <source>
        <dbReference type="PROSITE-ProRule" id="PRU00708"/>
    </source>
</evidence>
<dbReference type="Pfam" id="PF01535">
    <property type="entry name" value="PPR"/>
    <property type="match status" value="4"/>
</dbReference>
<dbReference type="Gene3D" id="1.25.40.10">
    <property type="entry name" value="Tetratricopeptide repeat domain"/>
    <property type="match status" value="2"/>
</dbReference>
<dbReference type="Gramene" id="EFJ21405">
    <property type="protein sequence ID" value="EFJ21405"/>
    <property type="gene ID" value="SELMODRAFT_106861"/>
</dbReference>
<dbReference type="InParanoid" id="D8S258"/>
<dbReference type="EMBL" id="GL377599">
    <property type="protein sequence ID" value="EFJ21405.1"/>
    <property type="molecule type" value="Genomic_DNA"/>
</dbReference>
<dbReference type="PROSITE" id="PS51375">
    <property type="entry name" value="PPR"/>
    <property type="match status" value="3"/>
</dbReference>
<name>D8S258_SELML</name>
<dbReference type="FunFam" id="1.25.40.10:FF:000090">
    <property type="entry name" value="Pentatricopeptide repeat-containing protein, chloroplastic"/>
    <property type="match status" value="1"/>
</dbReference>
<dbReference type="Pfam" id="PF13041">
    <property type="entry name" value="PPR_2"/>
    <property type="match status" value="1"/>
</dbReference>
<evidence type="ECO:0000256" key="1">
    <source>
        <dbReference type="ARBA" id="ARBA00022737"/>
    </source>
</evidence>